<evidence type="ECO:0000256" key="1">
    <source>
        <dbReference type="SAM" id="MobiDB-lite"/>
    </source>
</evidence>
<dbReference type="EMBL" id="JBFOLJ010000002">
    <property type="protein sequence ID" value="KAL2551878.1"/>
    <property type="molecule type" value="Genomic_DNA"/>
</dbReference>
<keyword evidence="3" id="KW-1185">Reference proteome</keyword>
<feature type="region of interest" description="Disordered" evidence="1">
    <location>
        <begin position="1"/>
        <end position="21"/>
    </location>
</feature>
<evidence type="ECO:0000313" key="2">
    <source>
        <dbReference type="EMBL" id="KAL2551878.1"/>
    </source>
</evidence>
<proteinExistence type="predicted"/>
<organism evidence="2 3">
    <name type="scientific">Forsythia ovata</name>
    <dbReference type="NCBI Taxonomy" id="205694"/>
    <lineage>
        <taxon>Eukaryota</taxon>
        <taxon>Viridiplantae</taxon>
        <taxon>Streptophyta</taxon>
        <taxon>Embryophyta</taxon>
        <taxon>Tracheophyta</taxon>
        <taxon>Spermatophyta</taxon>
        <taxon>Magnoliopsida</taxon>
        <taxon>eudicotyledons</taxon>
        <taxon>Gunneridae</taxon>
        <taxon>Pentapetalae</taxon>
        <taxon>asterids</taxon>
        <taxon>lamiids</taxon>
        <taxon>Lamiales</taxon>
        <taxon>Oleaceae</taxon>
        <taxon>Forsythieae</taxon>
        <taxon>Forsythia</taxon>
    </lineage>
</organism>
<name>A0ABD1WQC3_9LAMI</name>
<comment type="caution">
    <text evidence="2">The sequence shown here is derived from an EMBL/GenBank/DDBJ whole genome shotgun (WGS) entry which is preliminary data.</text>
</comment>
<evidence type="ECO:0000313" key="3">
    <source>
        <dbReference type="Proteomes" id="UP001604277"/>
    </source>
</evidence>
<protein>
    <submittedName>
        <fullName evidence="2">Uncharacterized protein</fullName>
    </submittedName>
</protein>
<dbReference type="AlphaFoldDB" id="A0ABD1WQC3"/>
<dbReference type="Proteomes" id="UP001604277">
    <property type="component" value="Unassembled WGS sequence"/>
</dbReference>
<reference evidence="3" key="1">
    <citation type="submission" date="2024-07" db="EMBL/GenBank/DDBJ databases">
        <title>Two chromosome-level genome assemblies of Korean endemic species Abeliophyllum distichum and Forsythia ovata (Oleaceae).</title>
        <authorList>
            <person name="Jang H."/>
        </authorList>
    </citation>
    <scope>NUCLEOTIDE SEQUENCE [LARGE SCALE GENOMIC DNA]</scope>
</reference>
<accession>A0ABD1WQC3</accession>
<gene>
    <name evidence="2" type="ORF">Fot_05497</name>
</gene>
<sequence length="170" mass="18896">MSHTDRPLGEANIGSSSQGQVMQSSFKFMPTPGVSQPYVDDGMSSGPFVCMPTNVVASVITLKVNISSMLDELQQLDAQEVATERAERARRRRMRNRKTCRHLLLPQRELLLTPFVVANSSLVLTKQGQLRPICITRVSKGPALVNDKTNAVEPGELEREIETETLQMEE</sequence>